<dbReference type="AlphaFoldDB" id="A0A5A7Q001"/>
<evidence type="ECO:0000313" key="2">
    <source>
        <dbReference type="Proteomes" id="UP000325081"/>
    </source>
</evidence>
<evidence type="ECO:0000313" key="1">
    <source>
        <dbReference type="EMBL" id="GER38142.1"/>
    </source>
</evidence>
<comment type="caution">
    <text evidence="1">The sequence shown here is derived from an EMBL/GenBank/DDBJ whole genome shotgun (WGS) entry which is preliminary data.</text>
</comment>
<gene>
    <name evidence="1" type="ORF">STAS_14596</name>
</gene>
<sequence>RGILNPRDKELKSKGSSIELRIADAQRLFIQLPREDKKQEAFYAHLSSNNNALSFVPRFEKSMIISAYKVNYQDSQLLNCIAGEERMTGLTLTESLPLVCNRRGTETAITGATGWELLMACIRESIKKAIAFPGACLLEADSYAAASVFAHVSLLAYLSMKLEQYPISKAKPKRSHSNENQRQSGMGWFSYPLFCSRLSSRPSLLSLTLDQGQEESITNCRFI</sequence>
<accession>A0A5A7Q001</accession>
<name>A0A5A7Q001_STRAF</name>
<protein>
    <submittedName>
        <fullName evidence="1">Uncharacterized protein</fullName>
    </submittedName>
</protein>
<feature type="non-terminal residue" evidence="1">
    <location>
        <position position="1"/>
    </location>
</feature>
<feature type="non-terminal residue" evidence="1">
    <location>
        <position position="223"/>
    </location>
</feature>
<dbReference type="EMBL" id="BKCP01005461">
    <property type="protein sequence ID" value="GER38142.1"/>
    <property type="molecule type" value="Genomic_DNA"/>
</dbReference>
<keyword evidence="2" id="KW-1185">Reference proteome</keyword>
<proteinExistence type="predicted"/>
<dbReference type="Proteomes" id="UP000325081">
    <property type="component" value="Unassembled WGS sequence"/>
</dbReference>
<organism evidence="1 2">
    <name type="scientific">Striga asiatica</name>
    <name type="common">Asiatic witchweed</name>
    <name type="synonym">Buchnera asiatica</name>
    <dbReference type="NCBI Taxonomy" id="4170"/>
    <lineage>
        <taxon>Eukaryota</taxon>
        <taxon>Viridiplantae</taxon>
        <taxon>Streptophyta</taxon>
        <taxon>Embryophyta</taxon>
        <taxon>Tracheophyta</taxon>
        <taxon>Spermatophyta</taxon>
        <taxon>Magnoliopsida</taxon>
        <taxon>eudicotyledons</taxon>
        <taxon>Gunneridae</taxon>
        <taxon>Pentapetalae</taxon>
        <taxon>asterids</taxon>
        <taxon>lamiids</taxon>
        <taxon>Lamiales</taxon>
        <taxon>Orobanchaceae</taxon>
        <taxon>Buchnereae</taxon>
        <taxon>Striga</taxon>
    </lineage>
</organism>
<reference evidence="2" key="1">
    <citation type="journal article" date="2019" name="Curr. Biol.">
        <title>Genome Sequence of Striga asiatica Provides Insight into the Evolution of Plant Parasitism.</title>
        <authorList>
            <person name="Yoshida S."/>
            <person name="Kim S."/>
            <person name="Wafula E.K."/>
            <person name="Tanskanen J."/>
            <person name="Kim Y.M."/>
            <person name="Honaas L."/>
            <person name="Yang Z."/>
            <person name="Spallek T."/>
            <person name="Conn C.E."/>
            <person name="Ichihashi Y."/>
            <person name="Cheong K."/>
            <person name="Cui S."/>
            <person name="Der J.P."/>
            <person name="Gundlach H."/>
            <person name="Jiao Y."/>
            <person name="Hori C."/>
            <person name="Ishida J.K."/>
            <person name="Kasahara H."/>
            <person name="Kiba T."/>
            <person name="Kim M.S."/>
            <person name="Koo N."/>
            <person name="Laohavisit A."/>
            <person name="Lee Y.H."/>
            <person name="Lumba S."/>
            <person name="McCourt P."/>
            <person name="Mortimer J.C."/>
            <person name="Mutuku J.M."/>
            <person name="Nomura T."/>
            <person name="Sasaki-Sekimoto Y."/>
            <person name="Seto Y."/>
            <person name="Wang Y."/>
            <person name="Wakatake T."/>
            <person name="Sakakibara H."/>
            <person name="Demura T."/>
            <person name="Yamaguchi S."/>
            <person name="Yoneyama K."/>
            <person name="Manabe R.I."/>
            <person name="Nelson D.C."/>
            <person name="Schulman A.H."/>
            <person name="Timko M.P."/>
            <person name="dePamphilis C.W."/>
            <person name="Choi D."/>
            <person name="Shirasu K."/>
        </authorList>
    </citation>
    <scope>NUCLEOTIDE SEQUENCE [LARGE SCALE GENOMIC DNA]</scope>
    <source>
        <strain evidence="2">cv. UVA1</strain>
    </source>
</reference>